<keyword evidence="6" id="KW-0663">Pyridoxal phosphate</keyword>
<dbReference type="PANTHER" id="PTHR31559">
    <property type="entry name" value="PYRIDOXAL 5'-PHOSPHATE SYNTHASE SUBUNIT SNO"/>
    <property type="match status" value="1"/>
</dbReference>
<dbReference type="EC" id="3.5.1.2" evidence="6"/>
<evidence type="ECO:0000256" key="6">
    <source>
        <dbReference type="HAMAP-Rule" id="MF_01615"/>
    </source>
</evidence>
<dbReference type="EMBL" id="JBHUMK010000021">
    <property type="protein sequence ID" value="MFD2608889.1"/>
    <property type="molecule type" value="Genomic_DNA"/>
</dbReference>
<comment type="catalytic activity">
    <reaction evidence="6">
        <text>aldehydo-D-ribose 5-phosphate + D-glyceraldehyde 3-phosphate + L-glutamine = pyridoxal 5'-phosphate + L-glutamate + phosphate + 3 H2O + H(+)</text>
        <dbReference type="Rhea" id="RHEA:31507"/>
        <dbReference type="ChEBI" id="CHEBI:15377"/>
        <dbReference type="ChEBI" id="CHEBI:15378"/>
        <dbReference type="ChEBI" id="CHEBI:29985"/>
        <dbReference type="ChEBI" id="CHEBI:43474"/>
        <dbReference type="ChEBI" id="CHEBI:58273"/>
        <dbReference type="ChEBI" id="CHEBI:58359"/>
        <dbReference type="ChEBI" id="CHEBI:59776"/>
        <dbReference type="ChEBI" id="CHEBI:597326"/>
        <dbReference type="EC" id="4.3.3.6"/>
    </reaction>
</comment>
<dbReference type="InterPro" id="IPR029062">
    <property type="entry name" value="Class_I_gatase-like"/>
</dbReference>
<dbReference type="Proteomes" id="UP001597475">
    <property type="component" value="Unassembled WGS sequence"/>
</dbReference>
<dbReference type="PIRSF" id="PIRSF005639">
    <property type="entry name" value="Glut_amidoT_SNO"/>
    <property type="match status" value="1"/>
</dbReference>
<evidence type="ECO:0000256" key="4">
    <source>
        <dbReference type="ARBA" id="ARBA00023239"/>
    </source>
</evidence>
<comment type="catalytic activity">
    <reaction evidence="5 6">
        <text>L-glutamine + H2O = L-glutamate + NH4(+)</text>
        <dbReference type="Rhea" id="RHEA:15889"/>
        <dbReference type="ChEBI" id="CHEBI:15377"/>
        <dbReference type="ChEBI" id="CHEBI:28938"/>
        <dbReference type="ChEBI" id="CHEBI:29985"/>
        <dbReference type="ChEBI" id="CHEBI:58359"/>
        <dbReference type="EC" id="3.5.1.2"/>
    </reaction>
</comment>
<dbReference type="GO" id="GO:0004359">
    <property type="term" value="F:glutaminase activity"/>
    <property type="evidence" value="ECO:0007669"/>
    <property type="project" value="UniProtKB-EC"/>
</dbReference>
<comment type="subunit">
    <text evidence="6">In the presence of PdxS, forms a dodecamer of heterodimers. Only shows activity in the heterodimer.</text>
</comment>
<gene>
    <name evidence="6 7" type="primary">pdxT</name>
    <name evidence="7" type="ORF">ACFSR9_05455</name>
</gene>
<proteinExistence type="inferred from homology"/>
<comment type="function">
    <text evidence="6">Catalyzes the hydrolysis of glutamine to glutamate and ammonia as part of the biosynthesis of pyridoxal 5'-phosphate. The resulting ammonia molecule is channeled to the active site of PdxS.</text>
</comment>
<dbReference type="NCBIfam" id="TIGR03800">
    <property type="entry name" value="PLP_synth_Pdx2"/>
    <property type="match status" value="1"/>
</dbReference>
<dbReference type="PROSITE" id="PS51273">
    <property type="entry name" value="GATASE_TYPE_1"/>
    <property type="match status" value="1"/>
</dbReference>
<dbReference type="GO" id="GO:0036381">
    <property type="term" value="F:pyridoxal 5'-phosphate synthase (glutamine hydrolysing) activity"/>
    <property type="evidence" value="ECO:0007669"/>
    <property type="project" value="UniProtKB-EC"/>
</dbReference>
<name>A0ABW5P186_9DEIO</name>
<comment type="caution">
    <text evidence="7">The sequence shown here is derived from an EMBL/GenBank/DDBJ whole genome shotgun (WGS) entry which is preliminary data.</text>
</comment>
<dbReference type="PANTHER" id="PTHR31559:SF0">
    <property type="entry name" value="PYRIDOXAL 5'-PHOSPHATE SYNTHASE SUBUNIT SNO1-RELATED"/>
    <property type="match status" value="1"/>
</dbReference>
<protein>
    <recommendedName>
        <fullName evidence="6">Pyridoxal 5'-phosphate synthase subunit PdxT</fullName>
        <ecNumber evidence="6">4.3.3.6</ecNumber>
    </recommendedName>
    <alternativeName>
        <fullName evidence="6">Pdx2</fullName>
    </alternativeName>
    <alternativeName>
        <fullName evidence="6">Pyridoxal 5'-phosphate synthase glutaminase subunit</fullName>
        <ecNumber evidence="6">3.5.1.2</ecNumber>
    </alternativeName>
</protein>
<comment type="similarity">
    <text evidence="1 6">Belongs to the glutaminase PdxT/SNO family.</text>
</comment>
<feature type="active site" description="Charge relay system" evidence="6">
    <location>
        <position position="186"/>
    </location>
</feature>
<keyword evidence="4 6" id="KW-0456">Lyase</keyword>
<evidence type="ECO:0000313" key="7">
    <source>
        <dbReference type="EMBL" id="MFD2608889.1"/>
    </source>
</evidence>
<dbReference type="Pfam" id="PF01174">
    <property type="entry name" value="SNO"/>
    <property type="match status" value="1"/>
</dbReference>
<dbReference type="InterPro" id="IPR021196">
    <property type="entry name" value="PdxT/SNO_CS"/>
</dbReference>
<dbReference type="SUPFAM" id="SSF52317">
    <property type="entry name" value="Class I glutamine amidotransferase-like"/>
    <property type="match status" value="1"/>
</dbReference>
<evidence type="ECO:0000256" key="2">
    <source>
        <dbReference type="ARBA" id="ARBA00022801"/>
    </source>
</evidence>
<dbReference type="EC" id="4.3.3.6" evidence="6"/>
<accession>A0ABW5P186</accession>
<keyword evidence="2 6" id="KW-0378">Hydrolase</keyword>
<dbReference type="PROSITE" id="PS51130">
    <property type="entry name" value="PDXT_SNO_2"/>
    <property type="match status" value="1"/>
</dbReference>
<reference evidence="8" key="1">
    <citation type="journal article" date="2019" name="Int. J. Syst. Evol. Microbiol.">
        <title>The Global Catalogue of Microorganisms (GCM) 10K type strain sequencing project: providing services to taxonomists for standard genome sequencing and annotation.</title>
        <authorList>
            <consortium name="The Broad Institute Genomics Platform"/>
            <consortium name="The Broad Institute Genome Sequencing Center for Infectious Disease"/>
            <person name="Wu L."/>
            <person name="Ma J."/>
        </authorList>
    </citation>
    <scope>NUCLEOTIDE SEQUENCE [LARGE SCALE GENOMIC DNA]</scope>
    <source>
        <strain evidence="8">KCTC 33842</strain>
    </source>
</reference>
<evidence type="ECO:0000313" key="8">
    <source>
        <dbReference type="Proteomes" id="UP001597475"/>
    </source>
</evidence>
<organism evidence="7 8">
    <name type="scientific">Deinococcus taklimakanensis</name>
    <dbReference type="NCBI Taxonomy" id="536443"/>
    <lineage>
        <taxon>Bacteria</taxon>
        <taxon>Thermotogati</taxon>
        <taxon>Deinococcota</taxon>
        <taxon>Deinococci</taxon>
        <taxon>Deinococcales</taxon>
        <taxon>Deinococcaceae</taxon>
        <taxon>Deinococcus</taxon>
    </lineage>
</organism>
<feature type="binding site" evidence="6">
    <location>
        <begin position="57"/>
        <end position="59"/>
    </location>
    <ligand>
        <name>L-glutamine</name>
        <dbReference type="ChEBI" id="CHEBI:58359"/>
    </ligand>
</feature>
<sequence>MAGKTQPSSKAPRVGVLAVQGAFREHRARLEGLGAQVHEVRLPADLSGLSGLVLPGGESTSMSRLLTDFGLWGPLRDFHARGGALWGTCAGAILLARHVEGAPPQFGGHQESLGLLDVNVRRNAFGRQVDSFAAPLDVRGLAEPFPALFIRAPLFGDPGPDVEPLAWHAGQLVMVRQGRILATAFHPELTPDARIHELFLSGLTA</sequence>
<dbReference type="PROSITE" id="PS01236">
    <property type="entry name" value="PDXT_SNO_1"/>
    <property type="match status" value="1"/>
</dbReference>
<feature type="binding site" evidence="6">
    <location>
        <begin position="150"/>
        <end position="151"/>
    </location>
    <ligand>
        <name>L-glutamine</name>
        <dbReference type="ChEBI" id="CHEBI:58359"/>
    </ligand>
</feature>
<evidence type="ECO:0000256" key="1">
    <source>
        <dbReference type="ARBA" id="ARBA00008345"/>
    </source>
</evidence>
<feature type="active site" description="Nucleophile" evidence="6">
    <location>
        <position position="89"/>
    </location>
</feature>
<keyword evidence="8" id="KW-1185">Reference proteome</keyword>
<dbReference type="HAMAP" id="MF_01615">
    <property type="entry name" value="PdxT"/>
    <property type="match status" value="1"/>
</dbReference>
<comment type="pathway">
    <text evidence="6">Cofactor biosynthesis; pyridoxal 5'-phosphate biosynthesis.</text>
</comment>
<dbReference type="CDD" id="cd01749">
    <property type="entry name" value="GATase1_PB"/>
    <property type="match status" value="1"/>
</dbReference>
<keyword evidence="3 6" id="KW-0315">Glutamine amidotransferase</keyword>
<dbReference type="RefSeq" id="WP_386843816.1">
    <property type="nucleotide sequence ID" value="NZ_JBHUMK010000021.1"/>
</dbReference>
<feature type="binding site" evidence="6">
    <location>
        <position position="122"/>
    </location>
    <ligand>
        <name>L-glutamine</name>
        <dbReference type="ChEBI" id="CHEBI:58359"/>
    </ligand>
</feature>
<dbReference type="Gene3D" id="3.40.50.880">
    <property type="match status" value="1"/>
</dbReference>
<evidence type="ECO:0000256" key="5">
    <source>
        <dbReference type="ARBA" id="ARBA00049534"/>
    </source>
</evidence>
<evidence type="ECO:0000256" key="3">
    <source>
        <dbReference type="ARBA" id="ARBA00022962"/>
    </source>
</evidence>
<feature type="active site" description="Charge relay system" evidence="6">
    <location>
        <position position="188"/>
    </location>
</feature>
<dbReference type="InterPro" id="IPR002161">
    <property type="entry name" value="PdxT/SNO"/>
</dbReference>